<dbReference type="Gene3D" id="2.130.10.10">
    <property type="entry name" value="YVTN repeat-like/Quinoprotein amine dehydrogenase"/>
    <property type="match status" value="1"/>
</dbReference>
<reference evidence="3 4" key="1">
    <citation type="submission" date="2015-10" db="EMBL/GenBank/DDBJ databases">
        <authorList>
            <person name="Ju K.-S."/>
            <person name="Doroghazi J.R."/>
            <person name="Metcalf W.W."/>
        </authorList>
    </citation>
    <scope>NUCLEOTIDE SEQUENCE [LARGE SCALE GENOMIC DNA]</scope>
    <source>
        <strain evidence="3 4">NRRL B-24793</strain>
    </source>
</reference>
<keyword evidence="4" id="KW-1185">Reference proteome</keyword>
<evidence type="ECO:0000256" key="1">
    <source>
        <dbReference type="SAM" id="MobiDB-lite"/>
    </source>
</evidence>
<dbReference type="Pfam" id="PF13360">
    <property type="entry name" value="PQQ_2"/>
    <property type="match status" value="1"/>
</dbReference>
<dbReference type="Proteomes" id="UP000053246">
    <property type="component" value="Unassembled WGS sequence"/>
</dbReference>
<proteinExistence type="predicted"/>
<protein>
    <recommendedName>
        <fullName evidence="2">Pyrrolo-quinoline quinone repeat domain-containing protein</fullName>
    </recommendedName>
</protein>
<evidence type="ECO:0000259" key="2">
    <source>
        <dbReference type="Pfam" id="PF13360"/>
    </source>
</evidence>
<dbReference type="AlphaFoldDB" id="A0A9X0I8H2"/>
<dbReference type="RefSeq" id="WP_013732316.1">
    <property type="nucleotide sequence ID" value="NZ_LMWI01000001.1"/>
</dbReference>
<sequence length="430" mass="46461">MTLIDLGELTEPTDPQPPRSRRRPSGRGRQWPLALVALAALVGLTSAAPPPVRVHATVPGGLAADLFLTAQRIFTVTPVRGVTDGSRELTAYARPRRATVTPQRLVPLWRMPVAPGIRFFRVEDTAAGVLLSLVPSQDLGRSSETMLLDAATGQQRWRSAGFGTRDASGRVLLQTWAVQQSTTLRSVEVATGRELWSRTLPPSWVEHHQRDGVIDAIVVSTTAGDVEVLDARTGQLRDRLPAADSTGYQQSSVVDDLLLVVRNSRTITAYDLAGLVPRWQTTVPLADHVTSCGALLCARANRGGTHVIDPVAGDVRWSTSEDGDLLRVTPTRALAQLGESGLVTLDAATGRVLTGYGSWETVASYEQELRLLGIHLLPEVGAVLARLDPAEAQPRRLDVLPGVVGDCQSRYDLIACRRQSGDFGVWQLPD</sequence>
<dbReference type="InterPro" id="IPR011047">
    <property type="entry name" value="Quinoprotein_ADH-like_sf"/>
</dbReference>
<organism evidence="3 4">
    <name type="scientific">Micromonospora maris</name>
    <dbReference type="NCBI Taxonomy" id="1003110"/>
    <lineage>
        <taxon>Bacteria</taxon>
        <taxon>Bacillati</taxon>
        <taxon>Actinomycetota</taxon>
        <taxon>Actinomycetes</taxon>
        <taxon>Micromonosporales</taxon>
        <taxon>Micromonosporaceae</taxon>
        <taxon>Micromonospora</taxon>
    </lineage>
</organism>
<dbReference type="InterPro" id="IPR002372">
    <property type="entry name" value="PQQ_rpt_dom"/>
</dbReference>
<dbReference type="InterPro" id="IPR015943">
    <property type="entry name" value="WD40/YVTN_repeat-like_dom_sf"/>
</dbReference>
<dbReference type="OMA" id="AWSECAD"/>
<evidence type="ECO:0000313" key="3">
    <source>
        <dbReference type="EMBL" id="KUJ48939.1"/>
    </source>
</evidence>
<comment type="caution">
    <text evidence="3">The sequence shown here is derived from an EMBL/GenBank/DDBJ whole genome shotgun (WGS) entry which is preliminary data.</text>
</comment>
<feature type="domain" description="Pyrrolo-quinoline quinone repeat" evidence="2">
    <location>
        <begin position="141"/>
        <end position="319"/>
    </location>
</feature>
<dbReference type="EMBL" id="LMWI01000001">
    <property type="protein sequence ID" value="KUJ48939.1"/>
    <property type="molecule type" value="Genomic_DNA"/>
</dbReference>
<evidence type="ECO:0000313" key="4">
    <source>
        <dbReference type="Proteomes" id="UP000053246"/>
    </source>
</evidence>
<feature type="region of interest" description="Disordered" evidence="1">
    <location>
        <begin position="1"/>
        <end position="28"/>
    </location>
</feature>
<accession>A0A9X0I8H2</accession>
<gene>
    <name evidence="3" type="ORF">ADL17_08105</name>
</gene>
<dbReference type="SUPFAM" id="SSF50998">
    <property type="entry name" value="Quinoprotein alcohol dehydrogenase-like"/>
    <property type="match status" value="1"/>
</dbReference>
<name>A0A9X0I8H2_9ACTN</name>